<gene>
    <name evidence="3" type="ORF">C8P65_11532</name>
    <name evidence="2" type="ORF">CGC53_00775</name>
</gene>
<reference evidence="4" key="2">
    <citation type="submission" date="2017-06" db="EMBL/GenBank/DDBJ databases">
        <title>Capnocytophaga spp. assemblies.</title>
        <authorList>
            <person name="Gulvik C.A."/>
        </authorList>
    </citation>
    <scope>NUCLEOTIDE SEQUENCE [LARGE SCALE GENOMIC DNA]</scope>
    <source>
        <strain evidence="4">H6253</strain>
    </source>
</reference>
<evidence type="ECO:0000313" key="4">
    <source>
        <dbReference type="Proteomes" id="UP000217276"/>
    </source>
</evidence>
<dbReference type="Proteomes" id="UP000243985">
    <property type="component" value="Unassembled WGS sequence"/>
</dbReference>
<sequence>MAIRKKPIQKATTRVNDMLAFIIGIYILLTGMQMWLLFGTINKALYLYNTEINVQEFATWSAIGSVVIFLCLLFFLRYIPMIKTGKILKGDEKEEEYEY</sequence>
<keyword evidence="1" id="KW-1133">Transmembrane helix</keyword>
<evidence type="ECO:0000256" key="1">
    <source>
        <dbReference type="SAM" id="Phobius"/>
    </source>
</evidence>
<dbReference type="EMBL" id="QBKG01000015">
    <property type="protein sequence ID" value="PTX03182.1"/>
    <property type="molecule type" value="Genomic_DNA"/>
</dbReference>
<feature type="transmembrane region" description="Helical" evidence="1">
    <location>
        <begin position="20"/>
        <end position="38"/>
    </location>
</feature>
<keyword evidence="1" id="KW-0812">Transmembrane</keyword>
<proteinExistence type="predicted"/>
<evidence type="ECO:0000313" key="2">
    <source>
        <dbReference type="EMBL" id="ATA80992.1"/>
    </source>
</evidence>
<feature type="transmembrane region" description="Helical" evidence="1">
    <location>
        <begin position="58"/>
        <end position="79"/>
    </location>
</feature>
<dbReference type="EMBL" id="CP022384">
    <property type="protein sequence ID" value="ATA80992.1"/>
    <property type="molecule type" value="Genomic_DNA"/>
</dbReference>
<dbReference type="AlphaFoldDB" id="A0A250F768"/>
<reference evidence="2" key="1">
    <citation type="journal article" date="2017" name="Genome Announc.">
        <title>Twelve Complete Reference Genomes of Clinical Isolates in the Capnocytophaga Genus.</title>
        <authorList>
            <person name="Villarma A."/>
            <person name="Gulvik C.A."/>
            <person name="Rowe L.A."/>
            <person name="Sheth M."/>
            <person name="Juieng P."/>
            <person name="Nicholson A.C."/>
            <person name="Loparev V.N."/>
            <person name="McQuiston J.R."/>
        </authorList>
    </citation>
    <scope>NUCLEOTIDE SEQUENCE</scope>
    <source>
        <strain evidence="2">H6253</strain>
    </source>
</reference>
<evidence type="ECO:0000313" key="5">
    <source>
        <dbReference type="Proteomes" id="UP000243985"/>
    </source>
</evidence>
<accession>A0A250F768</accession>
<dbReference type="GeneID" id="84581358"/>
<dbReference type="RefSeq" id="WP_009389855.1">
    <property type="nucleotide sequence ID" value="NZ_CAJZEI010000060.1"/>
</dbReference>
<organism evidence="2 4">
    <name type="scientific">Capnocytophaga leadbetteri</name>
    <dbReference type="NCBI Taxonomy" id="327575"/>
    <lineage>
        <taxon>Bacteria</taxon>
        <taxon>Pseudomonadati</taxon>
        <taxon>Bacteroidota</taxon>
        <taxon>Flavobacteriia</taxon>
        <taxon>Flavobacteriales</taxon>
        <taxon>Flavobacteriaceae</taxon>
        <taxon>Capnocytophaga</taxon>
    </lineage>
</organism>
<dbReference type="Proteomes" id="UP000217276">
    <property type="component" value="Chromosome"/>
</dbReference>
<evidence type="ECO:0000313" key="3">
    <source>
        <dbReference type="EMBL" id="PTX03182.1"/>
    </source>
</evidence>
<keyword evidence="4" id="KW-1185">Reference proteome</keyword>
<dbReference type="KEGG" id="clk:CGC53_00775"/>
<protein>
    <submittedName>
        <fullName evidence="2">C4-dicarboxylate ABC transporter permease</fullName>
    </submittedName>
</protein>
<reference evidence="3 5" key="3">
    <citation type="submission" date="2018-04" db="EMBL/GenBank/DDBJ databases">
        <title>Genomic Encyclopedia of Archaeal and Bacterial Type Strains, Phase II (KMG-II): from individual species to whole genera.</title>
        <authorList>
            <person name="Goeker M."/>
        </authorList>
    </citation>
    <scope>NUCLEOTIDE SEQUENCE [LARGE SCALE GENOMIC DNA]</scope>
    <source>
        <strain evidence="3 5">DSM 22902</strain>
    </source>
</reference>
<keyword evidence="1" id="KW-0472">Membrane</keyword>
<name>A0A250F768_9FLAO</name>